<name>A0A2P8GJC4_9BACT</name>
<reference evidence="3 4" key="1">
    <citation type="submission" date="2018-03" db="EMBL/GenBank/DDBJ databases">
        <title>Genomic Encyclopedia of Archaeal and Bacterial Type Strains, Phase II (KMG-II): from individual species to whole genera.</title>
        <authorList>
            <person name="Goeker M."/>
        </authorList>
    </citation>
    <scope>NUCLEOTIDE SEQUENCE [LARGE SCALE GENOMIC DNA]</scope>
    <source>
        <strain evidence="3 4">DSM 29057</strain>
    </source>
</reference>
<dbReference type="Pfam" id="PF14588">
    <property type="entry name" value="YjgF_endoribonc"/>
    <property type="match status" value="1"/>
</dbReference>
<keyword evidence="4" id="KW-1185">Reference proteome</keyword>
<feature type="domain" description="Endoribonuclease L-PSP/chorismate mutase-like" evidence="2">
    <location>
        <begin position="33"/>
        <end position="160"/>
    </location>
</feature>
<evidence type="ECO:0000259" key="2">
    <source>
        <dbReference type="Pfam" id="PF14588"/>
    </source>
</evidence>
<dbReference type="PANTHER" id="PTHR43760:SF1">
    <property type="entry name" value="ENDORIBONUCLEASE L-PSP_CHORISMATE MUTASE-LIKE DOMAIN-CONTAINING PROTEIN"/>
    <property type="match status" value="1"/>
</dbReference>
<dbReference type="RefSeq" id="WP_106593730.1">
    <property type="nucleotide sequence ID" value="NZ_PYAS01000001.1"/>
</dbReference>
<comment type="caution">
    <text evidence="3">The sequence shown here is derived from an EMBL/GenBank/DDBJ whole genome shotgun (WGS) entry which is preliminary data.</text>
</comment>
<accession>A0A2P8GJC4</accession>
<dbReference type="Proteomes" id="UP000241964">
    <property type="component" value="Unassembled WGS sequence"/>
</dbReference>
<protein>
    <submittedName>
        <fullName evidence="3">Enamine deaminase RidA (YjgF/YER057c/UK114 family)</fullName>
    </submittedName>
</protein>
<proteinExistence type="predicted"/>
<dbReference type="AlphaFoldDB" id="A0A2P8GJC4"/>
<sequence>MRFKSTSLAAALLLALTVSFHAVAQTGRPDPEKKLTEMGITLPKINPGKGNLLRTVRVGNLVYLSGHGPDKPGGGQILGKVGDDLTVEQGKEAAKLCGIGLLASLKHEIGDLKKVKRVIKVLGMVNSTPTLTQQPQVINGFTDFMVEVFGESGKHARSAVGVASLPSGIAVEIEMIVEVEP</sequence>
<keyword evidence="1" id="KW-0732">Signal</keyword>
<organism evidence="3 4">
    <name type="scientific">Dyadobacter jiangsuensis</name>
    <dbReference type="NCBI Taxonomy" id="1591085"/>
    <lineage>
        <taxon>Bacteria</taxon>
        <taxon>Pseudomonadati</taxon>
        <taxon>Bacteroidota</taxon>
        <taxon>Cytophagia</taxon>
        <taxon>Cytophagales</taxon>
        <taxon>Spirosomataceae</taxon>
        <taxon>Dyadobacter</taxon>
    </lineage>
</organism>
<evidence type="ECO:0000313" key="3">
    <source>
        <dbReference type="EMBL" id="PSL34075.1"/>
    </source>
</evidence>
<evidence type="ECO:0000313" key="4">
    <source>
        <dbReference type="Proteomes" id="UP000241964"/>
    </source>
</evidence>
<dbReference type="InterPro" id="IPR013813">
    <property type="entry name" value="Endoribo_LPSP/chorism_mut-like"/>
</dbReference>
<feature type="chain" id="PRO_5015120016" evidence="1">
    <location>
        <begin position="25"/>
        <end position="181"/>
    </location>
</feature>
<dbReference type="InterPro" id="IPR035959">
    <property type="entry name" value="RutC-like_sf"/>
</dbReference>
<dbReference type="SUPFAM" id="SSF55298">
    <property type="entry name" value="YjgF-like"/>
    <property type="match status" value="1"/>
</dbReference>
<dbReference type="OrthoDB" id="9806350at2"/>
<evidence type="ECO:0000256" key="1">
    <source>
        <dbReference type="SAM" id="SignalP"/>
    </source>
</evidence>
<dbReference type="CDD" id="cd02199">
    <property type="entry name" value="YjgF_YER057c_UK114_like_1"/>
    <property type="match status" value="1"/>
</dbReference>
<feature type="signal peptide" evidence="1">
    <location>
        <begin position="1"/>
        <end position="24"/>
    </location>
</feature>
<dbReference type="Gene3D" id="3.30.1330.40">
    <property type="entry name" value="RutC-like"/>
    <property type="match status" value="1"/>
</dbReference>
<dbReference type="PANTHER" id="PTHR43760">
    <property type="entry name" value="ENDORIBONUCLEASE-RELATED"/>
    <property type="match status" value="1"/>
</dbReference>
<dbReference type="EMBL" id="PYAS01000001">
    <property type="protein sequence ID" value="PSL34075.1"/>
    <property type="molecule type" value="Genomic_DNA"/>
</dbReference>
<gene>
    <name evidence="3" type="ORF">CLV60_101444</name>
</gene>